<name>A0A2G4YS70_9PROT</name>
<dbReference type="GO" id="GO:0005829">
    <property type="term" value="C:cytosol"/>
    <property type="evidence" value="ECO:0007669"/>
    <property type="project" value="TreeGrafter"/>
</dbReference>
<dbReference type="RefSeq" id="WP_099472031.1">
    <property type="nucleotide sequence ID" value="NZ_CP041025.1"/>
</dbReference>
<evidence type="ECO:0000259" key="2">
    <source>
        <dbReference type="Pfam" id="PF07969"/>
    </source>
</evidence>
<dbReference type="InParanoid" id="A0A2G4YS70"/>
<dbReference type="SUPFAM" id="SSF51556">
    <property type="entry name" value="Metallo-dependent hydrolases"/>
    <property type="match status" value="1"/>
</dbReference>
<feature type="signal peptide" evidence="1">
    <location>
        <begin position="1"/>
        <end position="19"/>
    </location>
</feature>
<dbReference type="InterPro" id="IPR011059">
    <property type="entry name" value="Metal-dep_hydrolase_composite"/>
</dbReference>
<dbReference type="Gene3D" id="3.20.20.140">
    <property type="entry name" value="Metal-dependent hydrolases"/>
    <property type="match status" value="1"/>
</dbReference>
<sequence length="477" mass="52192">MKILSPLLALFLLSAQSQAAETIHDVVIIGGRVIDPETGLDAIRNIGISGDKISEISPETITGRQEVDASGLVVAPGFIDLHAHGQNAIAQTYQVHDGVTTALELEGGTYPITNVLKNRIGSSLINYGYSSGHAEVRIGVKKGDLKKAFHEKPTAQELKEILVGVEKGLDEGGIGIGLPLDYFSRGVTEDELEGIFRLAARRGVTIFCHIRMSDDASDPGGYKELIDMVRKTGASLHMVHVVSTGLQRTPLYLEMMEKAQAEGLDVTTELYPYTAGSTGINSGIFDHDWQKKFGVSYDAVEWPPTGERFTGKAMWDQYRADNPDGVVIIHAMKEQWVKQAMSHPGVMIASDGMPLSSFKQRAHPRGMGTFSRVLAKYVREDKIITLPDAISRMSYLPARRLESFTPAMKRKGRLQTGYDADITIFDPKKVIDRATFAKPNQFSKGIVHVIVGGELVVKDEMVQEGVFPGKPVSTLSR</sequence>
<dbReference type="EMBL" id="PDEM01000016">
    <property type="protein sequence ID" value="PHZ85143.1"/>
    <property type="molecule type" value="Genomic_DNA"/>
</dbReference>
<reference evidence="3 4" key="1">
    <citation type="submission" date="2017-10" db="EMBL/GenBank/DDBJ databases">
        <title>Frigbacter circumglobatus gen. nov. sp. nov., isolated from sediment cultured in situ.</title>
        <authorList>
            <person name="Zhao Z."/>
        </authorList>
    </citation>
    <scope>NUCLEOTIDE SEQUENCE [LARGE SCALE GENOMIC DNA]</scope>
    <source>
        <strain evidence="3 4">ZYL</strain>
    </source>
</reference>
<evidence type="ECO:0000313" key="3">
    <source>
        <dbReference type="EMBL" id="PHZ85143.1"/>
    </source>
</evidence>
<comment type="caution">
    <text evidence="3">The sequence shown here is derived from an EMBL/GenBank/DDBJ whole genome shotgun (WGS) entry which is preliminary data.</text>
</comment>
<dbReference type="SUPFAM" id="SSF51338">
    <property type="entry name" value="Composite domain of metallo-dependent hydrolases"/>
    <property type="match status" value="1"/>
</dbReference>
<dbReference type="InterPro" id="IPR013108">
    <property type="entry name" value="Amidohydro_3"/>
</dbReference>
<proteinExistence type="predicted"/>
<dbReference type="InterPro" id="IPR050378">
    <property type="entry name" value="Metallo-dep_Hydrolases_sf"/>
</dbReference>
<evidence type="ECO:0000313" key="4">
    <source>
        <dbReference type="Proteomes" id="UP000229730"/>
    </source>
</evidence>
<dbReference type="PANTHER" id="PTHR11647:SF1">
    <property type="entry name" value="COLLAPSIN RESPONSE MEDIATOR PROTEIN"/>
    <property type="match status" value="1"/>
</dbReference>
<keyword evidence="4" id="KW-1185">Reference proteome</keyword>
<dbReference type="OrthoDB" id="9766983at2"/>
<gene>
    <name evidence="3" type="ORF">CRD36_06940</name>
</gene>
<evidence type="ECO:0000256" key="1">
    <source>
        <dbReference type="SAM" id="SignalP"/>
    </source>
</evidence>
<dbReference type="NCBIfam" id="NF006560">
    <property type="entry name" value="PRK09061.1"/>
    <property type="match status" value="1"/>
</dbReference>
<feature type="chain" id="PRO_5013707101" evidence="1">
    <location>
        <begin position="20"/>
        <end position="477"/>
    </location>
</feature>
<dbReference type="AlphaFoldDB" id="A0A2G4YS70"/>
<protein>
    <submittedName>
        <fullName evidence="3">D-glutamate deacylase</fullName>
    </submittedName>
</protein>
<dbReference type="Proteomes" id="UP000229730">
    <property type="component" value="Unassembled WGS sequence"/>
</dbReference>
<dbReference type="Pfam" id="PF07969">
    <property type="entry name" value="Amidohydro_3"/>
    <property type="match status" value="1"/>
</dbReference>
<dbReference type="Gene3D" id="2.30.40.10">
    <property type="entry name" value="Urease, subunit C, domain 1"/>
    <property type="match status" value="1"/>
</dbReference>
<dbReference type="InterPro" id="IPR032466">
    <property type="entry name" value="Metal_Hydrolase"/>
</dbReference>
<keyword evidence="1" id="KW-0732">Signal</keyword>
<dbReference type="PANTHER" id="PTHR11647">
    <property type="entry name" value="HYDRANTOINASE/DIHYDROPYRIMIDINASE FAMILY MEMBER"/>
    <property type="match status" value="1"/>
</dbReference>
<organism evidence="3 4">
    <name type="scientific">Paremcibacter congregatus</name>
    <dbReference type="NCBI Taxonomy" id="2043170"/>
    <lineage>
        <taxon>Bacteria</taxon>
        <taxon>Pseudomonadati</taxon>
        <taxon>Pseudomonadota</taxon>
        <taxon>Alphaproteobacteria</taxon>
        <taxon>Emcibacterales</taxon>
        <taxon>Emcibacteraceae</taxon>
        <taxon>Paremcibacter</taxon>
    </lineage>
</organism>
<dbReference type="GO" id="GO:0016812">
    <property type="term" value="F:hydrolase activity, acting on carbon-nitrogen (but not peptide) bonds, in cyclic amides"/>
    <property type="evidence" value="ECO:0007669"/>
    <property type="project" value="TreeGrafter"/>
</dbReference>
<accession>A0A2G4YS70</accession>
<feature type="domain" description="Amidohydrolase 3" evidence="2">
    <location>
        <begin position="337"/>
        <end position="457"/>
    </location>
</feature>